<protein>
    <submittedName>
        <fullName evidence="2">Uncharacterized protein</fullName>
    </submittedName>
</protein>
<evidence type="ECO:0000256" key="1">
    <source>
        <dbReference type="SAM" id="MobiDB-lite"/>
    </source>
</evidence>
<dbReference type="STRING" id="1300342.I596_1105"/>
<proteinExistence type="predicted"/>
<dbReference type="KEGG" id="dko:I596_1105"/>
<accession>A0A160DSA9</accession>
<dbReference type="EMBL" id="CP015249">
    <property type="protein sequence ID" value="ANB17135.1"/>
    <property type="molecule type" value="Genomic_DNA"/>
</dbReference>
<feature type="compositionally biased region" description="Basic and acidic residues" evidence="1">
    <location>
        <begin position="1"/>
        <end position="11"/>
    </location>
</feature>
<feature type="compositionally biased region" description="Basic and acidic residues" evidence="1">
    <location>
        <begin position="39"/>
        <end position="48"/>
    </location>
</feature>
<dbReference type="Proteomes" id="UP000076830">
    <property type="component" value="Chromosome"/>
</dbReference>
<gene>
    <name evidence="2" type="ORF">I596_1105</name>
</gene>
<name>A0A160DSA9_9GAMM</name>
<evidence type="ECO:0000313" key="2">
    <source>
        <dbReference type="EMBL" id="ANB17135.1"/>
    </source>
</evidence>
<evidence type="ECO:0000313" key="3">
    <source>
        <dbReference type="Proteomes" id="UP000076830"/>
    </source>
</evidence>
<organism evidence="2 3">
    <name type="scientific">Dokdonella koreensis DS-123</name>
    <dbReference type="NCBI Taxonomy" id="1300342"/>
    <lineage>
        <taxon>Bacteria</taxon>
        <taxon>Pseudomonadati</taxon>
        <taxon>Pseudomonadota</taxon>
        <taxon>Gammaproteobacteria</taxon>
        <taxon>Lysobacterales</taxon>
        <taxon>Rhodanobacteraceae</taxon>
        <taxon>Dokdonella</taxon>
    </lineage>
</organism>
<feature type="region of interest" description="Disordered" evidence="1">
    <location>
        <begin position="1"/>
        <end position="48"/>
    </location>
</feature>
<reference evidence="2 3" key="1">
    <citation type="submission" date="2016-04" db="EMBL/GenBank/DDBJ databases">
        <title>Complete genome sequence of Dokdonella koreensis DS-123T.</title>
        <authorList>
            <person name="Kim J.F."/>
            <person name="Lee H."/>
            <person name="Kwak M.-J."/>
        </authorList>
    </citation>
    <scope>NUCLEOTIDE SEQUENCE [LARGE SCALE GENOMIC DNA]</scope>
    <source>
        <strain evidence="2 3">DS-123</strain>
    </source>
</reference>
<dbReference type="AlphaFoldDB" id="A0A160DSA9"/>
<sequence>MTARRAGEFRLRGPAAQSSRGPIGTGKAWTFRDAQGKLPETRPRPRFD</sequence>
<keyword evidence="3" id="KW-1185">Reference proteome</keyword>